<reference evidence="1 2" key="1">
    <citation type="submission" date="2015-09" db="EMBL/GenBank/DDBJ databases">
        <title>Genome announcement of multiple Pseudomonas syringae strains.</title>
        <authorList>
            <person name="Thakur S."/>
            <person name="Wang P.W."/>
            <person name="Gong Y."/>
            <person name="Weir B.S."/>
            <person name="Guttman D.S."/>
        </authorList>
    </citation>
    <scope>NUCLEOTIDE SEQUENCE [LARGE SCALE GENOMIC DNA]</scope>
    <source>
        <strain evidence="1 2">ICMP17001</strain>
    </source>
</reference>
<dbReference type="Proteomes" id="UP000051335">
    <property type="component" value="Unassembled WGS sequence"/>
</dbReference>
<gene>
    <name evidence="1" type="ORF">ALO75_01389</name>
</gene>
<protein>
    <submittedName>
        <fullName evidence="1">Uncharacterized protein</fullName>
    </submittedName>
</protein>
<feature type="non-terminal residue" evidence="1">
    <location>
        <position position="1"/>
    </location>
</feature>
<organism evidence="1 2">
    <name type="scientific">Pseudomonas syringae pv. coryli</name>
    <dbReference type="NCBI Taxonomy" id="317659"/>
    <lineage>
        <taxon>Bacteria</taxon>
        <taxon>Pseudomonadati</taxon>
        <taxon>Pseudomonadota</taxon>
        <taxon>Gammaproteobacteria</taxon>
        <taxon>Pseudomonadales</taxon>
        <taxon>Pseudomonadaceae</taxon>
        <taxon>Pseudomonas</taxon>
    </lineage>
</organism>
<comment type="caution">
    <text evidence="1">The sequence shown here is derived from an EMBL/GenBank/DDBJ whole genome shotgun (WGS) entry which is preliminary data.</text>
</comment>
<dbReference type="EMBL" id="LJQC01000833">
    <property type="protein sequence ID" value="KPW92496.1"/>
    <property type="molecule type" value="Genomic_DNA"/>
</dbReference>
<dbReference type="AlphaFoldDB" id="A0A0P9MKI2"/>
<dbReference type="PATRIC" id="fig|317659.3.peg.2181"/>
<keyword evidence="2" id="KW-1185">Reference proteome</keyword>
<name>A0A0P9MKI2_9PSED</name>
<evidence type="ECO:0000313" key="1">
    <source>
        <dbReference type="EMBL" id="KPW92496.1"/>
    </source>
</evidence>
<proteinExistence type="predicted"/>
<evidence type="ECO:0000313" key="2">
    <source>
        <dbReference type="Proteomes" id="UP000051335"/>
    </source>
</evidence>
<accession>A0A0P9MKI2</accession>
<sequence>SRCDGRLSPGLYPCSAINLRMARRADSGTASEVCGITVQASQSSKNPFYPHLEHSASDAQHWGGKALKRAKAGREAARLV</sequence>